<protein>
    <submittedName>
        <fullName evidence="1">Uncharacterized protein</fullName>
    </submittedName>
</protein>
<evidence type="ECO:0000313" key="1">
    <source>
        <dbReference type="EMBL" id="EQB32013.1"/>
    </source>
</evidence>
<dbReference type="EMBL" id="AUWY01000080">
    <property type="protein sequence ID" value="EQB32013.1"/>
    <property type="molecule type" value="Genomic_DNA"/>
</dbReference>
<name>T0KF14_9SPHN</name>
<keyword evidence="2" id="KW-1185">Reference proteome</keyword>
<reference evidence="1 2" key="1">
    <citation type="journal article" date="2013" name="Genome Announc.">
        <title>Draft Genome Sequence of Sphingobium ummariense Strain RL-3, a Hexachlorocyclohexane-Degrading Bacterium.</title>
        <authorList>
            <person name="Kohli P."/>
            <person name="Dua A."/>
            <person name="Sangwan N."/>
            <person name="Oldach P."/>
            <person name="Khurana J.P."/>
            <person name="Lal R."/>
        </authorList>
    </citation>
    <scope>NUCLEOTIDE SEQUENCE [LARGE SCALE GENOMIC DNA]</scope>
    <source>
        <strain evidence="1 2">RL-3</strain>
    </source>
</reference>
<accession>T0KF14</accession>
<comment type="caution">
    <text evidence="1">The sequence shown here is derived from an EMBL/GenBank/DDBJ whole genome shotgun (WGS) entry which is preliminary data.</text>
</comment>
<dbReference type="RefSeq" id="WP_021318150.1">
    <property type="nucleotide sequence ID" value="NZ_AUWY01000080.1"/>
</dbReference>
<sequence length="107" mass="12041">MKSDRQKLIVWASGLIEFIGDKPVPDGAIHVCTALGQDAIEFLFDQVREQSVLHDFGDAVGLRVPEIDADRPHVEVGVDLAVEQLIIWEDYLRDLVGNDDEIEWTRA</sequence>
<evidence type="ECO:0000313" key="2">
    <source>
        <dbReference type="Proteomes" id="UP000015523"/>
    </source>
</evidence>
<dbReference type="AlphaFoldDB" id="T0KF14"/>
<proteinExistence type="predicted"/>
<dbReference type="Proteomes" id="UP000015523">
    <property type="component" value="Unassembled WGS sequence"/>
</dbReference>
<dbReference type="PATRIC" id="fig|1346791.3.peg.2261"/>
<dbReference type="STRING" id="1346791.M529_11755"/>
<organism evidence="1 2">
    <name type="scientific">Sphingobium ummariense RL-3</name>
    <dbReference type="NCBI Taxonomy" id="1346791"/>
    <lineage>
        <taxon>Bacteria</taxon>
        <taxon>Pseudomonadati</taxon>
        <taxon>Pseudomonadota</taxon>
        <taxon>Alphaproteobacteria</taxon>
        <taxon>Sphingomonadales</taxon>
        <taxon>Sphingomonadaceae</taxon>
        <taxon>Sphingobium</taxon>
    </lineage>
</organism>
<gene>
    <name evidence="1" type="ORF">M529_11755</name>
</gene>